<dbReference type="OrthoDB" id="29558at2759"/>
<evidence type="ECO:0000313" key="10">
    <source>
        <dbReference type="EMBL" id="SCV04825.1"/>
    </source>
</evidence>
<dbReference type="EMBL" id="LT598453">
    <property type="protein sequence ID" value="SCV04825.1"/>
    <property type="molecule type" value="Genomic_DNA"/>
</dbReference>
<evidence type="ECO:0000256" key="7">
    <source>
        <dbReference type="ARBA" id="ARBA00023136"/>
    </source>
</evidence>
<dbReference type="PANTHER" id="PTHR13085">
    <property type="entry name" value="MICROSOMAL SIGNAL PEPTIDASE 25 KDA SUBUNIT"/>
    <property type="match status" value="1"/>
</dbReference>
<evidence type="ECO:0000256" key="6">
    <source>
        <dbReference type="ARBA" id="ARBA00022989"/>
    </source>
</evidence>
<dbReference type="AlphaFoldDB" id="A0A1G4KJT2"/>
<proteinExistence type="inferred from homology"/>
<comment type="subcellular location">
    <subcellularLocation>
        <location evidence="1">Endoplasmic reticulum membrane</location>
        <topology evidence="1">Multi-pass membrane protein</topology>
    </subcellularLocation>
</comment>
<evidence type="ECO:0000256" key="9">
    <source>
        <dbReference type="SAM" id="Phobius"/>
    </source>
</evidence>
<dbReference type="Pfam" id="PF06703">
    <property type="entry name" value="SPC25"/>
    <property type="match status" value="1"/>
</dbReference>
<feature type="transmembrane region" description="Helical" evidence="9">
    <location>
        <begin position="37"/>
        <end position="56"/>
    </location>
</feature>
<dbReference type="GO" id="GO:0006465">
    <property type="term" value="P:signal peptide processing"/>
    <property type="evidence" value="ECO:0007669"/>
    <property type="project" value="InterPro"/>
</dbReference>
<keyword evidence="11" id="KW-1185">Reference proteome</keyword>
<reference evidence="11" key="1">
    <citation type="submission" date="2016-03" db="EMBL/GenBank/DDBJ databases">
        <authorList>
            <person name="Devillers Hugo."/>
        </authorList>
    </citation>
    <scope>NUCLEOTIDE SEQUENCE [LARGE SCALE GENOMIC DNA]</scope>
</reference>
<evidence type="ECO:0000256" key="1">
    <source>
        <dbReference type="ARBA" id="ARBA00004477"/>
    </source>
</evidence>
<comment type="similarity">
    <text evidence="2">Belongs to the SPCS2 family.</text>
</comment>
<dbReference type="GO" id="GO:0005787">
    <property type="term" value="C:signal peptidase complex"/>
    <property type="evidence" value="ECO:0007669"/>
    <property type="project" value="InterPro"/>
</dbReference>
<accession>A0A1G4KJT2</accession>
<evidence type="ECO:0000256" key="4">
    <source>
        <dbReference type="ARBA" id="ARBA00022692"/>
    </source>
</evidence>
<keyword evidence="6 9" id="KW-1133">Transmembrane helix</keyword>
<name>A0A1G4KJT2_9SACH</name>
<keyword evidence="7 9" id="KW-0472">Membrane</keyword>
<evidence type="ECO:0000256" key="2">
    <source>
        <dbReference type="ARBA" id="ARBA00007324"/>
    </source>
</evidence>
<gene>
    <name evidence="10" type="ORF">LANO_0G12728G</name>
</gene>
<comment type="function">
    <text evidence="8">Component of the signal peptidase complex (SPC) which catalyzes the cleavage of N-terminal signal sequences from nascent proteins as they are translocated into the lumen of the endoplasmic reticulum. Enhances the enzymatic activity of SPC and facilitates the interactions between different components of the translocation site.</text>
</comment>
<dbReference type="GO" id="GO:0045047">
    <property type="term" value="P:protein targeting to ER"/>
    <property type="evidence" value="ECO:0007669"/>
    <property type="project" value="TreeGrafter"/>
</dbReference>
<feature type="transmembrane region" description="Helical" evidence="9">
    <location>
        <begin position="68"/>
        <end position="87"/>
    </location>
</feature>
<evidence type="ECO:0000256" key="5">
    <source>
        <dbReference type="ARBA" id="ARBA00022824"/>
    </source>
</evidence>
<protein>
    <recommendedName>
        <fullName evidence="3">Signal peptidase complex subunit 2</fullName>
    </recommendedName>
</protein>
<organism evidence="10 11">
    <name type="scientific">Lachancea nothofagi CBS 11611</name>
    <dbReference type="NCBI Taxonomy" id="1266666"/>
    <lineage>
        <taxon>Eukaryota</taxon>
        <taxon>Fungi</taxon>
        <taxon>Dikarya</taxon>
        <taxon>Ascomycota</taxon>
        <taxon>Saccharomycotina</taxon>
        <taxon>Saccharomycetes</taxon>
        <taxon>Saccharomycetales</taxon>
        <taxon>Saccharomycetaceae</taxon>
        <taxon>Lachancea</taxon>
    </lineage>
</organism>
<dbReference type="Proteomes" id="UP000189911">
    <property type="component" value="Chromosome G"/>
</dbReference>
<keyword evidence="4 9" id="KW-0812">Transmembrane</keyword>
<keyword evidence="5" id="KW-0256">Endoplasmic reticulum</keyword>
<sequence>MSKPINVYSTPDLRQTLDEALPSAFERLGYAQSFKLIDTKLIIGYSIALVAGISFLLDKKLKFEESLLYQKILVALYALLSGMFWYFNKYVEKGVKYNGSSADKAISVVTKMEKYSYDYQVTINDSKGRSTTSKLLANTVFNEAGYLQSDKLFKWLEERLDALVKKAN</sequence>
<evidence type="ECO:0000256" key="8">
    <source>
        <dbReference type="ARBA" id="ARBA00045608"/>
    </source>
</evidence>
<evidence type="ECO:0000256" key="3">
    <source>
        <dbReference type="ARBA" id="ARBA00017057"/>
    </source>
</evidence>
<dbReference type="PANTHER" id="PTHR13085:SF0">
    <property type="entry name" value="SIGNAL PEPTIDASE COMPLEX SUBUNIT 2"/>
    <property type="match status" value="1"/>
</dbReference>
<evidence type="ECO:0000313" key="11">
    <source>
        <dbReference type="Proteomes" id="UP000189911"/>
    </source>
</evidence>
<dbReference type="InterPro" id="IPR009582">
    <property type="entry name" value="Spc2/SPCS2"/>
</dbReference>